<organism evidence="7">
    <name type="scientific">freshwater metagenome</name>
    <dbReference type="NCBI Taxonomy" id="449393"/>
    <lineage>
        <taxon>unclassified sequences</taxon>
        <taxon>metagenomes</taxon>
        <taxon>ecological metagenomes</taxon>
    </lineage>
</organism>
<evidence type="ECO:0000313" key="7">
    <source>
        <dbReference type="EMBL" id="CAB4963471.1"/>
    </source>
</evidence>
<protein>
    <submittedName>
        <fullName evidence="7">Unannotated protein</fullName>
    </submittedName>
</protein>
<dbReference type="GO" id="GO:0000455">
    <property type="term" value="P:enzyme-directed rRNA pseudouridine synthesis"/>
    <property type="evidence" value="ECO:0007669"/>
    <property type="project" value="TreeGrafter"/>
</dbReference>
<dbReference type="InterPro" id="IPR020103">
    <property type="entry name" value="PsdUridine_synth_cat_dom_sf"/>
</dbReference>
<dbReference type="PANTHER" id="PTHR21600:SF44">
    <property type="entry name" value="RIBOSOMAL LARGE SUBUNIT PSEUDOURIDINE SYNTHASE D"/>
    <property type="match status" value="1"/>
</dbReference>
<evidence type="ECO:0000313" key="5">
    <source>
        <dbReference type="EMBL" id="CAB4593087.1"/>
    </source>
</evidence>
<dbReference type="InterPro" id="IPR002942">
    <property type="entry name" value="S4_RNA-bd"/>
</dbReference>
<dbReference type="InterPro" id="IPR050188">
    <property type="entry name" value="RluA_PseudoU_synthase"/>
</dbReference>
<dbReference type="Pfam" id="PF01479">
    <property type="entry name" value="S4"/>
    <property type="match status" value="1"/>
</dbReference>
<dbReference type="PANTHER" id="PTHR21600">
    <property type="entry name" value="MITOCHONDRIAL RNA PSEUDOURIDINE SYNTHASE"/>
    <property type="match status" value="1"/>
</dbReference>
<dbReference type="GO" id="GO:0003723">
    <property type="term" value="F:RNA binding"/>
    <property type="evidence" value="ECO:0007669"/>
    <property type="project" value="InterPro"/>
</dbReference>
<proteinExistence type="inferred from homology"/>
<dbReference type="PROSITE" id="PS50889">
    <property type="entry name" value="S4"/>
    <property type="match status" value="1"/>
</dbReference>
<dbReference type="Gene3D" id="3.10.290.10">
    <property type="entry name" value="RNA-binding S4 domain"/>
    <property type="match status" value="1"/>
</dbReference>
<dbReference type="SUPFAM" id="SSF55120">
    <property type="entry name" value="Pseudouridine synthase"/>
    <property type="match status" value="1"/>
</dbReference>
<dbReference type="CDD" id="cd00165">
    <property type="entry name" value="S4"/>
    <property type="match status" value="1"/>
</dbReference>
<dbReference type="Pfam" id="PF00849">
    <property type="entry name" value="PseudoU_synth_2"/>
    <property type="match status" value="1"/>
</dbReference>
<dbReference type="EMBL" id="CAEUNJ010000022">
    <property type="protein sequence ID" value="CAB4371197.1"/>
    <property type="molecule type" value="Genomic_DNA"/>
</dbReference>
<dbReference type="SUPFAM" id="SSF55174">
    <property type="entry name" value="Alpha-L RNA-binding motif"/>
    <property type="match status" value="1"/>
</dbReference>
<comment type="similarity">
    <text evidence="1">Belongs to the pseudouridine synthase RluA family.</text>
</comment>
<dbReference type="Gene3D" id="3.30.2350.10">
    <property type="entry name" value="Pseudouridine synthase"/>
    <property type="match status" value="1"/>
</dbReference>
<gene>
    <name evidence="5" type="ORF">UFOPK1762_01457</name>
    <name evidence="6" type="ORF">UFOPK3010_01409</name>
    <name evidence="7" type="ORF">UFOPK3785_01657</name>
    <name evidence="4" type="ORF">UFOPK4201_00676</name>
</gene>
<dbReference type="PROSITE" id="PS01129">
    <property type="entry name" value="PSI_RLU"/>
    <property type="match status" value="1"/>
</dbReference>
<dbReference type="SMART" id="SM00363">
    <property type="entry name" value="S4"/>
    <property type="match status" value="1"/>
</dbReference>
<sequence length="313" mass="34139">MAYTEVIPSALAGERIDRVVAMISGASRTRVTDWLDDGLVMCNDTVVKTRSRRVAEGDVVVIDVEPDLGPEPLLAEPDITVPIVYVDDDVIVIDKPVGLVVHPGAGNATGTLVQAMLAVYPEIASIGEPERPGVVHRLDKDTSGLMLMARSAEAHSELSTMLAEHEVERTYLTLVWGIPEAGSGLIDAPIGRSTREPTKMVVSAQGRDARTRYTVLETFQEPVPCALVECRLETGRTHQIRVHMAAIEHAVVGDDRYRGVRPAIETPRIFLHSAALEFDHPVRPDERLAFVSELPPDLAAVLEWLRSQKPTGA</sequence>
<dbReference type="EMBL" id="CAFAAM010000228">
    <property type="protein sequence ID" value="CAB4815320.1"/>
    <property type="molecule type" value="Genomic_DNA"/>
</dbReference>
<dbReference type="EMBL" id="CAEZTY010000066">
    <property type="protein sequence ID" value="CAB4593087.1"/>
    <property type="molecule type" value="Genomic_DNA"/>
</dbReference>
<dbReference type="GO" id="GO:0009982">
    <property type="term" value="F:pseudouridine synthase activity"/>
    <property type="evidence" value="ECO:0007669"/>
    <property type="project" value="InterPro"/>
</dbReference>
<dbReference type="EMBL" id="CAFBNJ010000112">
    <property type="protein sequence ID" value="CAB4963471.1"/>
    <property type="molecule type" value="Genomic_DNA"/>
</dbReference>
<evidence type="ECO:0000259" key="3">
    <source>
        <dbReference type="SMART" id="SM00363"/>
    </source>
</evidence>
<evidence type="ECO:0000256" key="2">
    <source>
        <dbReference type="ARBA" id="ARBA00023235"/>
    </source>
</evidence>
<feature type="domain" description="RNA-binding S4" evidence="3">
    <location>
        <begin position="14"/>
        <end position="74"/>
    </location>
</feature>
<dbReference type="InterPro" id="IPR036986">
    <property type="entry name" value="S4_RNA-bd_sf"/>
</dbReference>
<keyword evidence="2" id="KW-0413">Isomerase</keyword>
<dbReference type="InterPro" id="IPR006145">
    <property type="entry name" value="PsdUridine_synth_RsuA/RluA"/>
</dbReference>
<dbReference type="AlphaFoldDB" id="A0A6J7L608"/>
<dbReference type="InterPro" id="IPR006225">
    <property type="entry name" value="PsdUridine_synth_RluC/D"/>
</dbReference>
<dbReference type="CDD" id="cd02869">
    <property type="entry name" value="PseudoU_synth_RluA_like"/>
    <property type="match status" value="1"/>
</dbReference>
<dbReference type="NCBIfam" id="TIGR00005">
    <property type="entry name" value="rluA_subfam"/>
    <property type="match status" value="1"/>
</dbReference>
<name>A0A6J7L608_9ZZZZ</name>
<accession>A0A6J7L608</accession>
<dbReference type="InterPro" id="IPR006224">
    <property type="entry name" value="PsdUridine_synth_RluA-like_CS"/>
</dbReference>
<reference evidence="7" key="1">
    <citation type="submission" date="2020-05" db="EMBL/GenBank/DDBJ databases">
        <authorList>
            <person name="Chiriac C."/>
            <person name="Salcher M."/>
            <person name="Ghai R."/>
            <person name="Kavagutti S V."/>
        </authorList>
    </citation>
    <scope>NUCLEOTIDE SEQUENCE</scope>
</reference>
<evidence type="ECO:0000313" key="6">
    <source>
        <dbReference type="EMBL" id="CAB4815320.1"/>
    </source>
</evidence>
<evidence type="ECO:0000256" key="1">
    <source>
        <dbReference type="ARBA" id="ARBA00010876"/>
    </source>
</evidence>
<evidence type="ECO:0000313" key="4">
    <source>
        <dbReference type="EMBL" id="CAB4371197.1"/>
    </source>
</evidence>